<feature type="signal peptide" evidence="2">
    <location>
        <begin position="1"/>
        <end position="24"/>
    </location>
</feature>
<accession>A0A023G1S8</accession>
<dbReference type="AlphaFoldDB" id="A0A023G1S8"/>
<dbReference type="EMBL" id="GBBM01007801">
    <property type="protein sequence ID" value="JAC27617.1"/>
    <property type="molecule type" value="mRNA"/>
</dbReference>
<reference evidence="3" key="1">
    <citation type="submission" date="2014-03" db="EMBL/GenBank/DDBJ databases">
        <title>The sialotranscriptome of Amblyomma triste, Amblyomma parvum and Amblyomma cajennense ticks, uncovered by 454-based RNA-seq.</title>
        <authorList>
            <person name="Garcia G.R."/>
            <person name="Gardinassi L.G."/>
            <person name="Ribeiro J.M."/>
            <person name="Anatriello E."/>
            <person name="Ferreira B.R."/>
            <person name="Moreira H.N."/>
            <person name="Mafra C."/>
            <person name="Olegario M.M."/>
            <person name="Szabo P.J."/>
            <person name="Miranda-Santos I.K."/>
            <person name="Maruyama S.R."/>
        </authorList>
    </citation>
    <scope>NUCLEOTIDE SEQUENCE</scope>
    <source>
        <strain evidence="3">Mato Grasso do Sul</strain>
        <tissue evidence="3">Salivary glands</tissue>
    </source>
</reference>
<organism evidence="3">
    <name type="scientific">Amblyomma triste</name>
    <name type="common">Neotropical tick</name>
    <dbReference type="NCBI Taxonomy" id="251400"/>
    <lineage>
        <taxon>Eukaryota</taxon>
        <taxon>Metazoa</taxon>
        <taxon>Ecdysozoa</taxon>
        <taxon>Arthropoda</taxon>
        <taxon>Chelicerata</taxon>
        <taxon>Arachnida</taxon>
        <taxon>Acari</taxon>
        <taxon>Parasitiformes</taxon>
        <taxon>Ixodida</taxon>
        <taxon>Ixodoidea</taxon>
        <taxon>Ixodidae</taxon>
        <taxon>Amblyomminae</taxon>
        <taxon>Amblyomma</taxon>
    </lineage>
</organism>
<proteinExistence type="evidence at transcript level"/>
<feature type="chain" id="PRO_5001516546" description="Secreted protein" evidence="2">
    <location>
        <begin position="25"/>
        <end position="102"/>
    </location>
</feature>
<keyword evidence="1" id="KW-0472">Membrane</keyword>
<sequence>MIHRRPQWLLVPLSFAYVCVRVQCLVHVCACTRHASLSQNSNVLVTASFIYNSNLYSYYVAFIIEFSAAGVFPHIVPSYRFLFLCVAVECSIFCPLALFLFS</sequence>
<evidence type="ECO:0008006" key="4">
    <source>
        <dbReference type="Google" id="ProtNLM"/>
    </source>
</evidence>
<protein>
    <recommendedName>
        <fullName evidence="4">Secreted protein</fullName>
    </recommendedName>
</protein>
<keyword evidence="1" id="KW-1133">Transmembrane helix</keyword>
<name>A0A023G1S8_AMBTT</name>
<keyword evidence="2" id="KW-0732">Signal</keyword>
<evidence type="ECO:0000313" key="3">
    <source>
        <dbReference type="EMBL" id="JAC27617.1"/>
    </source>
</evidence>
<evidence type="ECO:0000256" key="1">
    <source>
        <dbReference type="SAM" id="Phobius"/>
    </source>
</evidence>
<keyword evidence="1" id="KW-0812">Transmembrane</keyword>
<feature type="transmembrane region" description="Helical" evidence="1">
    <location>
        <begin position="81"/>
        <end position="101"/>
    </location>
</feature>
<evidence type="ECO:0000256" key="2">
    <source>
        <dbReference type="SAM" id="SignalP"/>
    </source>
</evidence>